<dbReference type="PANTHER" id="PTHR35936:SF25">
    <property type="entry name" value="ABC TRANSPORTER SUBSTRATE-BINDING PROTEIN"/>
    <property type="match status" value="1"/>
</dbReference>
<dbReference type="EMBL" id="LAQT01000009">
    <property type="protein sequence ID" value="KPC52776.1"/>
    <property type="molecule type" value="Genomic_DNA"/>
</dbReference>
<dbReference type="AlphaFoldDB" id="A0A0N0XJZ9"/>
<dbReference type="Gene3D" id="3.40.190.10">
    <property type="entry name" value="Periplasmic binding protein-like II"/>
    <property type="match status" value="2"/>
</dbReference>
<name>A0A0N0XJZ9_9NEIS</name>
<organism evidence="2 3">
    <name type="scientific">Amantichitinum ursilacus</name>
    <dbReference type="NCBI Taxonomy" id="857265"/>
    <lineage>
        <taxon>Bacteria</taxon>
        <taxon>Pseudomonadati</taxon>
        <taxon>Pseudomonadota</taxon>
        <taxon>Betaproteobacteria</taxon>
        <taxon>Neisseriales</taxon>
        <taxon>Chitinibacteraceae</taxon>
        <taxon>Amantichitinum</taxon>
    </lineage>
</organism>
<dbReference type="PANTHER" id="PTHR35936">
    <property type="entry name" value="MEMBRANE-BOUND LYTIC MUREIN TRANSGLYCOSYLASE F"/>
    <property type="match status" value="1"/>
</dbReference>
<protein>
    <submittedName>
        <fullName evidence="2">Bacterial extracellular solute-binding protein, family 3</fullName>
    </submittedName>
</protein>
<evidence type="ECO:0000313" key="2">
    <source>
        <dbReference type="EMBL" id="KPC52776.1"/>
    </source>
</evidence>
<comment type="caution">
    <text evidence="2">The sequence shown here is derived from an EMBL/GenBank/DDBJ whole genome shotgun (WGS) entry which is preliminary data.</text>
</comment>
<feature type="signal peptide" evidence="1">
    <location>
        <begin position="1"/>
        <end position="24"/>
    </location>
</feature>
<dbReference type="STRING" id="857265.WG78_13050"/>
<feature type="chain" id="PRO_5005863050" evidence="1">
    <location>
        <begin position="25"/>
        <end position="254"/>
    </location>
</feature>
<keyword evidence="3" id="KW-1185">Reference proteome</keyword>
<dbReference type="SUPFAM" id="SSF53850">
    <property type="entry name" value="Periplasmic binding protein-like II"/>
    <property type="match status" value="1"/>
</dbReference>
<sequence length="254" mass="27860">MRIWPQAVSALTVLLLASSTAARAEIGQQLEIASGPDYPPFADSNLPDGGMLTGIVRRAFALRGIQAQLTWLPWRRTEIDSANGVFAATFPYVKTPGRSQRFVYSQELYNVTTWVYAKPELANATPEELARHVQCVPQGYAVGEQAQARLGTARAVQQPASFDACARMVLMGRADFFLANDATGASILRGMPRGALVHSEQPFTGNSLYLMVPVSRKDAAFVVHQFNLGLEQLKRSGEYDRYIARYLKALPGPP</sequence>
<gene>
    <name evidence="2" type="ORF">WG78_13050</name>
</gene>
<evidence type="ECO:0000256" key="1">
    <source>
        <dbReference type="SAM" id="SignalP"/>
    </source>
</evidence>
<dbReference type="OrthoDB" id="5296159at2"/>
<reference evidence="2 3" key="1">
    <citation type="submission" date="2015-07" db="EMBL/GenBank/DDBJ databases">
        <title>Draft genome sequence of the Amantichitinum ursilacus IGB-41, a new chitin-degrading bacterium.</title>
        <authorList>
            <person name="Kirstahler P."/>
            <person name="Guenther M."/>
            <person name="Grumaz C."/>
            <person name="Rupp S."/>
            <person name="Zibek S."/>
            <person name="Sohn K."/>
        </authorList>
    </citation>
    <scope>NUCLEOTIDE SEQUENCE [LARGE SCALE GENOMIC DNA]</scope>
    <source>
        <strain evidence="2 3">IGB-41</strain>
    </source>
</reference>
<accession>A0A0N0XJZ9</accession>
<evidence type="ECO:0000313" key="3">
    <source>
        <dbReference type="Proteomes" id="UP000037939"/>
    </source>
</evidence>
<proteinExistence type="predicted"/>
<dbReference type="Proteomes" id="UP000037939">
    <property type="component" value="Unassembled WGS sequence"/>
</dbReference>
<dbReference type="RefSeq" id="WP_053938244.1">
    <property type="nucleotide sequence ID" value="NZ_LAQT01000009.1"/>
</dbReference>
<keyword evidence="1" id="KW-0732">Signal</keyword>